<comment type="similarity">
    <text evidence="2">Belongs to the methyl-accepting chemotaxis (MCP) protein family.</text>
</comment>
<evidence type="ECO:0000256" key="3">
    <source>
        <dbReference type="PROSITE-ProRule" id="PRU00284"/>
    </source>
</evidence>
<dbReference type="PANTHER" id="PTHR32089">
    <property type="entry name" value="METHYL-ACCEPTING CHEMOTAXIS PROTEIN MCPB"/>
    <property type="match status" value="1"/>
</dbReference>
<keyword evidence="5" id="KW-0812">Transmembrane</keyword>
<dbReference type="PROSITE" id="PS50111">
    <property type="entry name" value="CHEMOTAXIS_TRANSDUC_2"/>
    <property type="match status" value="1"/>
</dbReference>
<keyword evidence="5" id="KW-0472">Membrane</keyword>
<protein>
    <submittedName>
        <fullName evidence="7">Methyl-accepting chemotaxis sensory transducer</fullName>
    </submittedName>
</protein>
<dbReference type="InterPro" id="IPR004089">
    <property type="entry name" value="MCPsignal_dom"/>
</dbReference>
<dbReference type="SMART" id="SM00283">
    <property type="entry name" value="MA"/>
    <property type="match status" value="1"/>
</dbReference>
<accession>A0A285PK14</accession>
<dbReference type="GO" id="GO:0004888">
    <property type="term" value="F:transmembrane signaling receptor activity"/>
    <property type="evidence" value="ECO:0007669"/>
    <property type="project" value="InterPro"/>
</dbReference>
<reference evidence="7 8" key="1">
    <citation type="submission" date="2017-09" db="EMBL/GenBank/DDBJ databases">
        <authorList>
            <person name="Ehlers B."/>
            <person name="Leendertz F.H."/>
        </authorList>
    </citation>
    <scope>NUCLEOTIDE SEQUENCE [LARGE SCALE GENOMIC DNA]</scope>
    <source>
        <strain evidence="7 8">DSM 18289</strain>
    </source>
</reference>
<feature type="domain" description="Methyl-accepting transducer" evidence="6">
    <location>
        <begin position="177"/>
        <end position="399"/>
    </location>
</feature>
<dbReference type="Proteomes" id="UP000219439">
    <property type="component" value="Unassembled WGS sequence"/>
</dbReference>
<evidence type="ECO:0000256" key="1">
    <source>
        <dbReference type="ARBA" id="ARBA00023224"/>
    </source>
</evidence>
<dbReference type="Pfam" id="PF00015">
    <property type="entry name" value="MCPsignal"/>
    <property type="match status" value="1"/>
</dbReference>
<keyword evidence="1 3" id="KW-0807">Transducer</keyword>
<dbReference type="GO" id="GO:0006935">
    <property type="term" value="P:chemotaxis"/>
    <property type="evidence" value="ECO:0007669"/>
    <property type="project" value="InterPro"/>
</dbReference>
<proteinExistence type="inferred from homology"/>
<dbReference type="AlphaFoldDB" id="A0A285PK14"/>
<organism evidence="7 8">
    <name type="scientific">Cohaesibacter gelatinilyticus</name>
    <dbReference type="NCBI Taxonomy" id="372072"/>
    <lineage>
        <taxon>Bacteria</taxon>
        <taxon>Pseudomonadati</taxon>
        <taxon>Pseudomonadota</taxon>
        <taxon>Alphaproteobacteria</taxon>
        <taxon>Hyphomicrobiales</taxon>
        <taxon>Cohaesibacteraceae</taxon>
    </lineage>
</organism>
<gene>
    <name evidence="7" type="ORF">SAMN06265368_4731</name>
</gene>
<evidence type="ECO:0000256" key="5">
    <source>
        <dbReference type="SAM" id="Phobius"/>
    </source>
</evidence>
<evidence type="ECO:0000313" key="7">
    <source>
        <dbReference type="EMBL" id="SNZ21607.1"/>
    </source>
</evidence>
<feature type="region of interest" description="Disordered" evidence="4">
    <location>
        <begin position="432"/>
        <end position="454"/>
    </location>
</feature>
<evidence type="ECO:0000256" key="2">
    <source>
        <dbReference type="ARBA" id="ARBA00029447"/>
    </source>
</evidence>
<dbReference type="Gene3D" id="1.10.287.950">
    <property type="entry name" value="Methyl-accepting chemotaxis protein"/>
    <property type="match status" value="2"/>
</dbReference>
<dbReference type="PANTHER" id="PTHR32089:SF112">
    <property type="entry name" value="LYSOZYME-LIKE PROTEIN-RELATED"/>
    <property type="match status" value="1"/>
</dbReference>
<keyword evidence="8" id="KW-1185">Reference proteome</keyword>
<keyword evidence="5" id="KW-1133">Transmembrane helix</keyword>
<dbReference type="EMBL" id="OBEL01000010">
    <property type="protein sequence ID" value="SNZ21607.1"/>
    <property type="molecule type" value="Genomic_DNA"/>
</dbReference>
<evidence type="ECO:0000313" key="8">
    <source>
        <dbReference type="Proteomes" id="UP000219439"/>
    </source>
</evidence>
<feature type="transmembrane region" description="Helical" evidence="5">
    <location>
        <begin position="12"/>
        <end position="31"/>
    </location>
</feature>
<dbReference type="GO" id="GO:0007165">
    <property type="term" value="P:signal transduction"/>
    <property type="evidence" value="ECO:0007669"/>
    <property type="project" value="UniProtKB-KW"/>
</dbReference>
<dbReference type="RefSeq" id="WP_097155987.1">
    <property type="nucleotide sequence ID" value="NZ_OBEL01000010.1"/>
</dbReference>
<feature type="transmembrane region" description="Helical" evidence="5">
    <location>
        <begin position="37"/>
        <end position="55"/>
    </location>
</feature>
<dbReference type="SUPFAM" id="SSF58104">
    <property type="entry name" value="Methyl-accepting chemotaxis protein (MCP) signaling domain"/>
    <property type="match status" value="1"/>
</dbReference>
<evidence type="ECO:0000259" key="6">
    <source>
        <dbReference type="PROSITE" id="PS50111"/>
    </source>
</evidence>
<name>A0A285PK14_9HYPH</name>
<dbReference type="GO" id="GO:0016020">
    <property type="term" value="C:membrane"/>
    <property type="evidence" value="ECO:0007669"/>
    <property type="project" value="InterPro"/>
</dbReference>
<evidence type="ECO:0000256" key="4">
    <source>
        <dbReference type="SAM" id="MobiDB-lite"/>
    </source>
</evidence>
<sequence length="454" mass="47832">MTNLSSLSKSRYLALTACALILGAIFSHFLITDILAYALAGIAAIAILGSTFFTLQTERSVVHATETLRKLGQGDLEARTDEDMDKGSIRDLMTAANYAADHADTFMREAVASTSALARNRYYRRILLGGMHGGFLAYSNQLNAAVETVQSRIQDFAEKTSHFEEATKVIAANLGEAGQQMSETANSMGSSANSTNERASIVASASHETSINVQTVSAAVEELSASSAEIGNQVGRSAEIAAQAVSQTQEGEEKINSLSRAADTIGHVVELISAIAEQTNLLALNATIEAARAGEAGKGFAVVAGEVKDLAGQTGKAIGEISEQIQEIQGATKQAVSAFSNVSNTIAQIEEITSAVAAAAEQQSAATAEIAQNVEEAYAGTEQVASNINDVSDNAKETGQAADFVLNAAERMNADAATLQSEVSDFIMSLRRGPLDRRETTDMEYDGEDRRKSA</sequence>
<dbReference type="PRINTS" id="PR00260">
    <property type="entry name" value="CHEMTRNSDUCR"/>
</dbReference>
<dbReference type="InterPro" id="IPR004090">
    <property type="entry name" value="Chemotax_Me-accpt_rcpt"/>
</dbReference>
<dbReference type="OrthoDB" id="5179380at2"/>